<dbReference type="Proteomes" id="UP000199002">
    <property type="component" value="Unassembled WGS sequence"/>
</dbReference>
<dbReference type="RefSeq" id="WP_092701183.1">
    <property type="nucleotide sequence ID" value="NZ_FNQJ01000045.1"/>
</dbReference>
<evidence type="ECO:0000313" key="2">
    <source>
        <dbReference type="Proteomes" id="UP000199002"/>
    </source>
</evidence>
<sequence length="214" mass="24159">MGFLSNLFGGNKEDKALREAMAHIHRILDDEAFQLELVHPAMKAMLESAPAYDKDPKGTGPFGFTETNPIPVNGPIGQLAYLSRLETQSGHRILFHRLGAIGTVDVFEAVSFNGAEWFILFVDLYHPRRSRLTPDGFRFTKEAAQFSGFHKFCENFPYDFVEKKSSERESGLSMAYIAISKVSDQIQNRVFNRPLAHKAKLDLVKSRLSSFQSQ</sequence>
<gene>
    <name evidence="1" type="ORF">SAMN05421875_14510</name>
</gene>
<dbReference type="GeneID" id="34234168"/>
<proteinExistence type="predicted"/>
<evidence type="ECO:0000313" key="1">
    <source>
        <dbReference type="EMBL" id="SEA90716.1"/>
    </source>
</evidence>
<dbReference type="EMBL" id="FNQJ01000045">
    <property type="protein sequence ID" value="SEA90716.1"/>
    <property type="molecule type" value="Genomic_DNA"/>
</dbReference>
<dbReference type="STRING" id="592050.SAMN05421875_14510"/>
<protein>
    <submittedName>
        <fullName evidence="1">Uncharacterized protein</fullName>
    </submittedName>
</protein>
<name>A0A1H4F0A5_9BURK</name>
<keyword evidence="2" id="KW-1185">Reference proteome</keyword>
<accession>A0A1H4F0A5</accession>
<dbReference type="AlphaFoldDB" id="A0A1H4F0A5"/>
<organism evidence="1 2">
    <name type="scientific">Acidovorax soli</name>
    <dbReference type="NCBI Taxonomy" id="592050"/>
    <lineage>
        <taxon>Bacteria</taxon>
        <taxon>Pseudomonadati</taxon>
        <taxon>Pseudomonadota</taxon>
        <taxon>Betaproteobacteria</taxon>
        <taxon>Burkholderiales</taxon>
        <taxon>Comamonadaceae</taxon>
        <taxon>Acidovorax</taxon>
    </lineage>
</organism>
<reference evidence="2" key="1">
    <citation type="submission" date="2016-10" db="EMBL/GenBank/DDBJ databases">
        <authorList>
            <person name="Varghese N."/>
            <person name="Submissions S."/>
        </authorList>
    </citation>
    <scope>NUCLEOTIDE SEQUENCE [LARGE SCALE GENOMIC DNA]</scope>
    <source>
        <strain evidence="2">DSM 25157</strain>
    </source>
</reference>